<dbReference type="PANTHER" id="PTHR14517">
    <property type="entry name" value="RIB43A-RELATED"/>
    <property type="match status" value="1"/>
</dbReference>
<evidence type="ECO:0000256" key="6">
    <source>
        <dbReference type="ARBA" id="ARBA00023069"/>
    </source>
</evidence>
<dbReference type="Pfam" id="PF05914">
    <property type="entry name" value="RIB43A"/>
    <property type="match status" value="2"/>
</dbReference>
<evidence type="ECO:0000256" key="10">
    <source>
        <dbReference type="SAM" id="Coils"/>
    </source>
</evidence>
<evidence type="ECO:0008006" key="14">
    <source>
        <dbReference type="Google" id="ProtNLM"/>
    </source>
</evidence>
<name>A0AAV2L6U5_KNICA</name>
<keyword evidence="3" id="KW-0963">Cytoplasm</keyword>
<keyword evidence="8" id="KW-0966">Cell projection</keyword>
<evidence type="ECO:0000256" key="5">
    <source>
        <dbReference type="ARBA" id="ARBA00023054"/>
    </source>
</evidence>
<evidence type="ECO:0000256" key="7">
    <source>
        <dbReference type="ARBA" id="ARBA00023212"/>
    </source>
</evidence>
<comment type="similarity">
    <text evidence="2">Belongs to the RIB43A family.</text>
</comment>
<feature type="coiled-coil region" evidence="10">
    <location>
        <begin position="157"/>
        <end position="196"/>
    </location>
</feature>
<dbReference type="AlphaFoldDB" id="A0AAV2L6U5"/>
<feature type="coiled-coil region" evidence="10">
    <location>
        <begin position="39"/>
        <end position="73"/>
    </location>
</feature>
<evidence type="ECO:0000313" key="12">
    <source>
        <dbReference type="EMBL" id="CAL1595404.1"/>
    </source>
</evidence>
<evidence type="ECO:0000256" key="4">
    <source>
        <dbReference type="ARBA" id="ARBA00022846"/>
    </source>
</evidence>
<keyword evidence="4" id="KW-0282">Flagellum</keyword>
<proteinExistence type="inferred from homology"/>
<accession>A0AAV2L6U5</accession>
<feature type="compositionally biased region" description="Basic and acidic residues" evidence="11">
    <location>
        <begin position="136"/>
        <end position="150"/>
    </location>
</feature>
<keyword evidence="6" id="KW-0969">Cilium</keyword>
<gene>
    <name evidence="12" type="ORF">KC01_LOCUS24215</name>
</gene>
<dbReference type="EMBL" id="OZ035842">
    <property type="protein sequence ID" value="CAL1595404.1"/>
    <property type="molecule type" value="Genomic_DNA"/>
</dbReference>
<evidence type="ECO:0000256" key="3">
    <source>
        <dbReference type="ARBA" id="ARBA00022490"/>
    </source>
</evidence>
<evidence type="ECO:0000256" key="9">
    <source>
        <dbReference type="ARBA" id="ARBA00046435"/>
    </source>
</evidence>
<keyword evidence="13" id="KW-1185">Reference proteome</keyword>
<dbReference type="Proteomes" id="UP001497482">
    <property type="component" value="Chromosome 20"/>
</dbReference>
<protein>
    <recommendedName>
        <fullName evidence="14">RIB43A-like with coiled-coils protein 2</fullName>
    </recommendedName>
</protein>
<feature type="coiled-coil region" evidence="10">
    <location>
        <begin position="250"/>
        <end position="284"/>
    </location>
</feature>
<evidence type="ECO:0000256" key="8">
    <source>
        <dbReference type="ARBA" id="ARBA00023273"/>
    </source>
</evidence>
<sequence length="346" mass="41310">MFGELLLDRESAARIQNTRSKEAERRERIFKHKERTIGVDKQALDMQLKEKELKEQEEKEQQQKKDAEMLHNNRVANMLAHRQQKQKHETAKSIDIFRQQHQQPQSRREFDLNDPQSLKTRGPAEAQMLIPGLIGEDPHSKERQQRQREQLRDWLVQQHAERQRQRHTQEMEDQNYQQFVLEVNNMALEVEKLEMENRKAIVTETKDFNLAMSEEKRRQESENKDTGILDFIDRAPTDVDSPQSIMGAERREIVQLKEFQQQQIEEIQRRKEREESEKRRYDRVRTDSARTAELIERQQAKLNKEMRKHLDSSNLVLAQSRKQLKPDLSKGAISESFFSQFNTCSR</sequence>
<evidence type="ECO:0000256" key="2">
    <source>
        <dbReference type="ARBA" id="ARBA00006875"/>
    </source>
</evidence>
<comment type="subcellular location">
    <subcellularLocation>
        <location evidence="1">Cytoplasm</location>
        <location evidence="1">Cytoskeleton</location>
        <location evidence="1">Flagellum axoneme</location>
    </subcellularLocation>
</comment>
<dbReference type="InterPro" id="IPR008805">
    <property type="entry name" value="RIB43A"/>
</dbReference>
<feature type="region of interest" description="Disordered" evidence="11">
    <location>
        <begin position="131"/>
        <end position="150"/>
    </location>
</feature>
<keyword evidence="5 10" id="KW-0175">Coiled coil</keyword>
<evidence type="ECO:0000256" key="1">
    <source>
        <dbReference type="ARBA" id="ARBA00004611"/>
    </source>
</evidence>
<evidence type="ECO:0000313" key="13">
    <source>
        <dbReference type="Proteomes" id="UP001497482"/>
    </source>
</evidence>
<comment type="subunit">
    <text evidence="9">Microtubule inner protein component of sperm flagellar doublet microtubules.</text>
</comment>
<dbReference type="PANTHER" id="PTHR14517:SF10">
    <property type="entry name" value="RIB43A-LIKE WITH COILED-COILS PROTEIN 2"/>
    <property type="match status" value="1"/>
</dbReference>
<feature type="region of interest" description="Disordered" evidence="11">
    <location>
        <begin position="98"/>
        <end position="124"/>
    </location>
</feature>
<keyword evidence="7" id="KW-0206">Cytoskeleton</keyword>
<organism evidence="12 13">
    <name type="scientific">Knipowitschia caucasica</name>
    <name type="common">Caucasian dwarf goby</name>
    <name type="synonym">Pomatoschistus caucasicus</name>
    <dbReference type="NCBI Taxonomy" id="637954"/>
    <lineage>
        <taxon>Eukaryota</taxon>
        <taxon>Metazoa</taxon>
        <taxon>Chordata</taxon>
        <taxon>Craniata</taxon>
        <taxon>Vertebrata</taxon>
        <taxon>Euteleostomi</taxon>
        <taxon>Actinopterygii</taxon>
        <taxon>Neopterygii</taxon>
        <taxon>Teleostei</taxon>
        <taxon>Neoteleostei</taxon>
        <taxon>Acanthomorphata</taxon>
        <taxon>Gobiaria</taxon>
        <taxon>Gobiiformes</taxon>
        <taxon>Gobioidei</taxon>
        <taxon>Gobiidae</taxon>
        <taxon>Gobiinae</taxon>
        <taxon>Knipowitschia</taxon>
    </lineage>
</organism>
<evidence type="ECO:0000256" key="11">
    <source>
        <dbReference type="SAM" id="MobiDB-lite"/>
    </source>
</evidence>
<reference evidence="12 13" key="1">
    <citation type="submission" date="2024-04" db="EMBL/GenBank/DDBJ databases">
        <authorList>
            <person name="Waldvogel A.-M."/>
            <person name="Schoenle A."/>
        </authorList>
    </citation>
    <scope>NUCLEOTIDE SEQUENCE [LARGE SCALE GENOMIC DNA]</scope>
</reference>